<evidence type="ECO:0000256" key="1">
    <source>
        <dbReference type="ARBA" id="ARBA00004123"/>
    </source>
</evidence>
<dbReference type="Gene3D" id="3.40.50.300">
    <property type="entry name" value="P-loop containing nucleotide triphosphate hydrolases"/>
    <property type="match status" value="1"/>
</dbReference>
<dbReference type="PANTHER" id="PTHR15641:SF1">
    <property type="entry name" value="ELONGATOR COMPLEX PROTEIN 5"/>
    <property type="match status" value="1"/>
</dbReference>
<dbReference type="EMBL" id="VSRR010000911">
    <property type="protein sequence ID" value="MPC20798.1"/>
    <property type="molecule type" value="Genomic_DNA"/>
</dbReference>
<keyword evidence="11" id="KW-1185">Reference proteome</keyword>
<dbReference type="GO" id="GO:0033588">
    <property type="term" value="C:elongator holoenzyme complex"/>
    <property type="evidence" value="ECO:0007669"/>
    <property type="project" value="InterPro"/>
</dbReference>
<sequence length="298" mass="32662">MAAVVTRTVLDRLVSLKESPAPRLLLLTDTVEVCGRGLLYCLVCAHLRAGTHVLYLTTSFNPVELRQHIKDDDTAGKIEFYDGATDPCGWDSGESAECVTKSLPEVMRSRCKAGGKVAVVVDRLEHLMLHQDSGQLVRGLHTLARESEVEQVVVYCGRDVVCEDMLEAVTHLASGVLHLRHTQPCSCAVLVRKTSGKVIKAQEEFSLTPDFRVQGVKPTQNTGQVGVPADTSASSDPTPESLLAATTFSLSLTDEQRRAKNELLLPHTRVQTEGGQILYTPDQEDDWDEDDPDDDLDI</sequence>
<dbReference type="PANTHER" id="PTHR15641">
    <property type="entry name" value="ELONGATOR COMPLEX PROTEIN 5"/>
    <property type="match status" value="1"/>
</dbReference>
<comment type="subcellular location">
    <subcellularLocation>
        <location evidence="2">Cytoplasm</location>
    </subcellularLocation>
    <subcellularLocation>
        <location evidence="1">Nucleus</location>
    </subcellularLocation>
</comment>
<gene>
    <name evidence="10" type="primary">elp5</name>
    <name evidence="10" type="ORF">E2C01_013757</name>
</gene>
<dbReference type="GO" id="GO:0000049">
    <property type="term" value="F:tRNA binding"/>
    <property type="evidence" value="ECO:0007669"/>
    <property type="project" value="TreeGrafter"/>
</dbReference>
<evidence type="ECO:0000256" key="3">
    <source>
        <dbReference type="ARBA" id="ARBA00005043"/>
    </source>
</evidence>
<dbReference type="AlphaFoldDB" id="A0A5B7DHG4"/>
<evidence type="ECO:0000256" key="8">
    <source>
        <dbReference type="ARBA" id="ARBA00023242"/>
    </source>
</evidence>
<dbReference type="Pfam" id="PF10483">
    <property type="entry name" value="Elong_Iki1"/>
    <property type="match status" value="2"/>
</dbReference>
<keyword evidence="7" id="KW-0819">tRNA processing</keyword>
<evidence type="ECO:0000256" key="2">
    <source>
        <dbReference type="ARBA" id="ARBA00004496"/>
    </source>
</evidence>
<dbReference type="UniPathway" id="UPA00988"/>
<dbReference type="InterPro" id="IPR019519">
    <property type="entry name" value="Elp5"/>
</dbReference>
<organism evidence="10 11">
    <name type="scientific">Portunus trituberculatus</name>
    <name type="common">Swimming crab</name>
    <name type="synonym">Neptunus trituberculatus</name>
    <dbReference type="NCBI Taxonomy" id="210409"/>
    <lineage>
        <taxon>Eukaryota</taxon>
        <taxon>Metazoa</taxon>
        <taxon>Ecdysozoa</taxon>
        <taxon>Arthropoda</taxon>
        <taxon>Crustacea</taxon>
        <taxon>Multicrustacea</taxon>
        <taxon>Malacostraca</taxon>
        <taxon>Eumalacostraca</taxon>
        <taxon>Eucarida</taxon>
        <taxon>Decapoda</taxon>
        <taxon>Pleocyemata</taxon>
        <taxon>Brachyura</taxon>
        <taxon>Eubrachyura</taxon>
        <taxon>Portunoidea</taxon>
        <taxon>Portunidae</taxon>
        <taxon>Portuninae</taxon>
        <taxon>Portunus</taxon>
    </lineage>
</organism>
<feature type="region of interest" description="Disordered" evidence="9">
    <location>
        <begin position="271"/>
        <end position="298"/>
    </location>
</feature>
<feature type="compositionally biased region" description="Acidic residues" evidence="9">
    <location>
        <begin position="282"/>
        <end position="298"/>
    </location>
</feature>
<name>A0A5B7DHG4_PORTR</name>
<comment type="similarity">
    <text evidence="4">Belongs to the ELP5 family.</text>
</comment>
<comment type="caution">
    <text evidence="10">The sequence shown here is derived from an EMBL/GenBank/DDBJ whole genome shotgun (WGS) entry which is preliminary data.</text>
</comment>
<comment type="pathway">
    <text evidence="3">tRNA modification; 5-methoxycarbonylmethyl-2-thiouridine-tRNA biosynthesis.</text>
</comment>
<evidence type="ECO:0000313" key="11">
    <source>
        <dbReference type="Proteomes" id="UP000324222"/>
    </source>
</evidence>
<keyword evidence="6" id="KW-0963">Cytoplasm</keyword>
<dbReference type="InterPro" id="IPR027417">
    <property type="entry name" value="P-loop_NTPase"/>
</dbReference>
<evidence type="ECO:0000256" key="5">
    <source>
        <dbReference type="ARBA" id="ARBA00020264"/>
    </source>
</evidence>
<evidence type="ECO:0000256" key="4">
    <source>
        <dbReference type="ARBA" id="ARBA00009567"/>
    </source>
</evidence>
<dbReference type="Proteomes" id="UP000324222">
    <property type="component" value="Unassembled WGS sequence"/>
</dbReference>
<evidence type="ECO:0000256" key="6">
    <source>
        <dbReference type="ARBA" id="ARBA00022490"/>
    </source>
</evidence>
<dbReference type="OrthoDB" id="6371180at2759"/>
<evidence type="ECO:0000256" key="9">
    <source>
        <dbReference type="SAM" id="MobiDB-lite"/>
    </source>
</evidence>
<dbReference type="GO" id="GO:0002098">
    <property type="term" value="P:tRNA wobble uridine modification"/>
    <property type="evidence" value="ECO:0007669"/>
    <property type="project" value="InterPro"/>
</dbReference>
<keyword evidence="8" id="KW-0539">Nucleus</keyword>
<dbReference type="GO" id="GO:0005634">
    <property type="term" value="C:nucleus"/>
    <property type="evidence" value="ECO:0007669"/>
    <property type="project" value="UniProtKB-SubCell"/>
</dbReference>
<protein>
    <recommendedName>
        <fullName evidence="5">Elongator complex protein 5</fullName>
    </recommendedName>
</protein>
<evidence type="ECO:0000256" key="7">
    <source>
        <dbReference type="ARBA" id="ARBA00022694"/>
    </source>
</evidence>
<accession>A0A5B7DHG4</accession>
<feature type="region of interest" description="Disordered" evidence="9">
    <location>
        <begin position="216"/>
        <end position="240"/>
    </location>
</feature>
<reference evidence="10 11" key="1">
    <citation type="submission" date="2019-05" db="EMBL/GenBank/DDBJ databases">
        <title>Another draft genome of Portunus trituberculatus and its Hox gene families provides insights of decapod evolution.</title>
        <authorList>
            <person name="Jeong J.-H."/>
            <person name="Song I."/>
            <person name="Kim S."/>
            <person name="Choi T."/>
            <person name="Kim D."/>
            <person name="Ryu S."/>
            <person name="Kim W."/>
        </authorList>
    </citation>
    <scope>NUCLEOTIDE SEQUENCE [LARGE SCALE GENOMIC DNA]</scope>
    <source>
        <tissue evidence="10">Muscle</tissue>
    </source>
</reference>
<proteinExistence type="inferred from homology"/>
<evidence type="ECO:0000313" key="10">
    <source>
        <dbReference type="EMBL" id="MPC20798.1"/>
    </source>
</evidence>
<dbReference type="GO" id="GO:0005829">
    <property type="term" value="C:cytosol"/>
    <property type="evidence" value="ECO:0007669"/>
    <property type="project" value="TreeGrafter"/>
</dbReference>